<evidence type="ECO:0000313" key="1">
    <source>
        <dbReference type="EMBL" id="QCE02621.1"/>
    </source>
</evidence>
<accession>A0A4D6MPM7</accession>
<dbReference type="Proteomes" id="UP000501690">
    <property type="component" value="Linkage Group LG8"/>
</dbReference>
<dbReference type="EMBL" id="CP039352">
    <property type="protein sequence ID" value="QCE02621.1"/>
    <property type="molecule type" value="Genomic_DNA"/>
</dbReference>
<proteinExistence type="predicted"/>
<gene>
    <name evidence="1" type="ORF">DEO72_LG8g636</name>
</gene>
<protein>
    <submittedName>
        <fullName evidence="1">Uncharacterized protein</fullName>
    </submittedName>
</protein>
<organism evidence="1 2">
    <name type="scientific">Vigna unguiculata</name>
    <name type="common">Cowpea</name>
    <dbReference type="NCBI Taxonomy" id="3917"/>
    <lineage>
        <taxon>Eukaryota</taxon>
        <taxon>Viridiplantae</taxon>
        <taxon>Streptophyta</taxon>
        <taxon>Embryophyta</taxon>
        <taxon>Tracheophyta</taxon>
        <taxon>Spermatophyta</taxon>
        <taxon>Magnoliopsida</taxon>
        <taxon>eudicotyledons</taxon>
        <taxon>Gunneridae</taxon>
        <taxon>Pentapetalae</taxon>
        <taxon>rosids</taxon>
        <taxon>fabids</taxon>
        <taxon>Fabales</taxon>
        <taxon>Fabaceae</taxon>
        <taxon>Papilionoideae</taxon>
        <taxon>50 kb inversion clade</taxon>
        <taxon>NPAAA clade</taxon>
        <taxon>indigoferoid/millettioid clade</taxon>
        <taxon>Phaseoleae</taxon>
        <taxon>Vigna</taxon>
    </lineage>
</organism>
<evidence type="ECO:0000313" key="2">
    <source>
        <dbReference type="Proteomes" id="UP000501690"/>
    </source>
</evidence>
<keyword evidence="2" id="KW-1185">Reference proteome</keyword>
<sequence length="51" mass="5694">MDGGMFPAMRGRIMRKEWKVQAKEMGGEDGGLGVEDDDFEQDDEGCICSCY</sequence>
<name>A0A4D6MPM7_VIGUN</name>
<reference evidence="1 2" key="1">
    <citation type="submission" date="2019-04" db="EMBL/GenBank/DDBJ databases">
        <title>An improved genome assembly and genetic linkage map for asparagus bean, Vigna unguiculata ssp. sesquipedialis.</title>
        <authorList>
            <person name="Xia Q."/>
            <person name="Zhang R."/>
            <person name="Dong Y."/>
        </authorList>
    </citation>
    <scope>NUCLEOTIDE SEQUENCE [LARGE SCALE GENOMIC DNA]</scope>
    <source>
        <tissue evidence="1">Leaf</tissue>
    </source>
</reference>
<dbReference type="AlphaFoldDB" id="A0A4D6MPM7"/>